<proteinExistence type="predicted"/>
<name>A0A1I8JP12_9PLAT</name>
<dbReference type="PANTHER" id="PTHR13379">
    <property type="entry name" value="UNCHARACTERIZED DUF1308"/>
    <property type="match status" value="1"/>
</dbReference>
<keyword evidence="1" id="KW-1185">Reference proteome</keyword>
<sequence length="407" mass="42559">SIAEATEVIQPSAIKPTGSVAVDQPRLRESQLARRVLDQLDFVDSVCDKLLVAHKTTAEVNQCVASCTAKVEVDLVCHGGSLWLKCVARNPRGLSQGQLRTDQPRRRPGSPAKQARLLMRAAALAGPRLAPSDCGFTAPAGEVTGQLAEGDEDEFDDEHDDVHDEELETGINGAGSIEVPDQCPPDLCNRLRLSRSVQARHLAIFGTGAALGAITVTSNANGVLVRQSWVVLEASLSRFARQPPNSNGRALPAGGHCCCNIGAMSCTLLTLRSAGLSTPLPSCIPAMSDPGGNSSVFVGGSVQSAGAGPPGRAGCPAGWGLIRRRLSARRLRGCGGFARLLAAQPTAVLETPPIASSSSFRHDVRWPTVRIALGGVCILLKVFAAEECCVACCGLGLIIILKYVAPA</sequence>
<protein>
    <submittedName>
        <fullName evidence="2">Zf-Tim10_DDP domain-containing protein</fullName>
    </submittedName>
</protein>
<dbReference type="AlphaFoldDB" id="A0A1I8JP12"/>
<organism evidence="1 2">
    <name type="scientific">Macrostomum lignano</name>
    <dbReference type="NCBI Taxonomy" id="282301"/>
    <lineage>
        <taxon>Eukaryota</taxon>
        <taxon>Metazoa</taxon>
        <taxon>Spiralia</taxon>
        <taxon>Lophotrochozoa</taxon>
        <taxon>Platyhelminthes</taxon>
        <taxon>Rhabditophora</taxon>
        <taxon>Macrostomorpha</taxon>
        <taxon>Macrostomida</taxon>
        <taxon>Macrostomidae</taxon>
        <taxon>Macrostomum</taxon>
    </lineage>
</organism>
<dbReference type="Proteomes" id="UP000095280">
    <property type="component" value="Unplaced"/>
</dbReference>
<dbReference type="PANTHER" id="PTHR13379:SF0">
    <property type="entry name" value="UPF0415 PROTEIN C7ORF25"/>
    <property type="match status" value="1"/>
</dbReference>
<reference evidence="2" key="1">
    <citation type="submission" date="2016-11" db="UniProtKB">
        <authorList>
            <consortium name="WormBaseParasite"/>
        </authorList>
    </citation>
    <scope>IDENTIFICATION</scope>
</reference>
<dbReference type="WBParaSite" id="snap_masked-unitig_34977-processed-gene-0.1-mRNA-1">
    <property type="protein sequence ID" value="snap_masked-unitig_34977-processed-gene-0.1-mRNA-1"/>
    <property type="gene ID" value="snap_masked-unitig_34977-processed-gene-0.1"/>
</dbReference>
<accession>A0A1I8JP12</accession>
<evidence type="ECO:0000313" key="2">
    <source>
        <dbReference type="WBParaSite" id="snap_masked-unitig_34977-processed-gene-0.1-mRNA-1"/>
    </source>
</evidence>
<evidence type="ECO:0000313" key="1">
    <source>
        <dbReference type="Proteomes" id="UP000095280"/>
    </source>
</evidence>